<name>A0A0A9EYN3_ARUDO</name>
<organism evidence="2">
    <name type="scientific">Arundo donax</name>
    <name type="common">Giant reed</name>
    <name type="synonym">Donax arundinaceus</name>
    <dbReference type="NCBI Taxonomy" id="35708"/>
    <lineage>
        <taxon>Eukaryota</taxon>
        <taxon>Viridiplantae</taxon>
        <taxon>Streptophyta</taxon>
        <taxon>Embryophyta</taxon>
        <taxon>Tracheophyta</taxon>
        <taxon>Spermatophyta</taxon>
        <taxon>Magnoliopsida</taxon>
        <taxon>Liliopsida</taxon>
        <taxon>Poales</taxon>
        <taxon>Poaceae</taxon>
        <taxon>PACMAD clade</taxon>
        <taxon>Arundinoideae</taxon>
        <taxon>Arundineae</taxon>
        <taxon>Arundo</taxon>
    </lineage>
</organism>
<proteinExistence type="predicted"/>
<dbReference type="AlphaFoldDB" id="A0A0A9EYN3"/>
<reference evidence="2" key="2">
    <citation type="journal article" date="2015" name="Data Brief">
        <title>Shoot transcriptome of the giant reed, Arundo donax.</title>
        <authorList>
            <person name="Barrero R.A."/>
            <person name="Guerrero F.D."/>
            <person name="Moolhuijzen P."/>
            <person name="Goolsby J.A."/>
            <person name="Tidwell J."/>
            <person name="Bellgard S.E."/>
            <person name="Bellgard M.I."/>
        </authorList>
    </citation>
    <scope>NUCLEOTIDE SEQUENCE</scope>
    <source>
        <tissue evidence="2">Shoot tissue taken approximately 20 cm above the soil surface</tissue>
    </source>
</reference>
<feature type="region of interest" description="Disordered" evidence="1">
    <location>
        <begin position="30"/>
        <end position="52"/>
    </location>
</feature>
<protein>
    <submittedName>
        <fullName evidence="2">Uncharacterized protein</fullName>
    </submittedName>
</protein>
<reference evidence="2" key="1">
    <citation type="submission" date="2014-09" db="EMBL/GenBank/DDBJ databases">
        <authorList>
            <person name="Magalhaes I.L.F."/>
            <person name="Oliveira U."/>
            <person name="Santos F.R."/>
            <person name="Vidigal T.H.D.A."/>
            <person name="Brescovit A.D."/>
            <person name="Santos A.J."/>
        </authorList>
    </citation>
    <scope>NUCLEOTIDE SEQUENCE</scope>
    <source>
        <tissue evidence="2">Shoot tissue taken approximately 20 cm above the soil surface</tissue>
    </source>
</reference>
<evidence type="ECO:0000256" key="1">
    <source>
        <dbReference type="SAM" id="MobiDB-lite"/>
    </source>
</evidence>
<accession>A0A0A9EYN3</accession>
<evidence type="ECO:0000313" key="2">
    <source>
        <dbReference type="EMBL" id="JAE01103.1"/>
    </source>
</evidence>
<sequence>MTPTVMPAARSAWRSSFNLYLRIHATHGKAASAHSSGPNPRALPTAATHHGGDEEVDLRAAASGGWRSGITLTDLPPPEAATDSSPVLLDAYDNLSI</sequence>
<dbReference type="EMBL" id="GBRH01196793">
    <property type="protein sequence ID" value="JAE01103.1"/>
    <property type="molecule type" value="Transcribed_RNA"/>
</dbReference>